<protein>
    <submittedName>
        <fullName evidence="3">Ovule protein</fullName>
    </submittedName>
</protein>
<name>A0A0N4XQS9_NIPBR</name>
<dbReference type="Proteomes" id="UP000271162">
    <property type="component" value="Unassembled WGS sequence"/>
</dbReference>
<organism evidence="3">
    <name type="scientific">Nippostrongylus brasiliensis</name>
    <name type="common">Rat hookworm</name>
    <dbReference type="NCBI Taxonomy" id="27835"/>
    <lineage>
        <taxon>Eukaryota</taxon>
        <taxon>Metazoa</taxon>
        <taxon>Ecdysozoa</taxon>
        <taxon>Nematoda</taxon>
        <taxon>Chromadorea</taxon>
        <taxon>Rhabditida</taxon>
        <taxon>Rhabditina</taxon>
        <taxon>Rhabditomorpha</taxon>
        <taxon>Strongyloidea</taxon>
        <taxon>Heligmosomidae</taxon>
        <taxon>Nippostrongylus</taxon>
    </lineage>
</organism>
<dbReference type="EMBL" id="UYSL01010184">
    <property type="protein sequence ID" value="VDL68471.1"/>
    <property type="molecule type" value="Genomic_DNA"/>
</dbReference>
<accession>A0A0N4XQS9</accession>
<keyword evidence="2" id="KW-1185">Reference proteome</keyword>
<reference evidence="3" key="1">
    <citation type="submission" date="2017-02" db="UniProtKB">
        <authorList>
            <consortium name="WormBaseParasite"/>
        </authorList>
    </citation>
    <scope>IDENTIFICATION</scope>
</reference>
<evidence type="ECO:0000313" key="3">
    <source>
        <dbReference type="WBParaSite" id="NBR_0000488101-mRNA-1"/>
    </source>
</evidence>
<evidence type="ECO:0000313" key="1">
    <source>
        <dbReference type="EMBL" id="VDL68471.1"/>
    </source>
</evidence>
<reference evidence="1 2" key="2">
    <citation type="submission" date="2018-11" db="EMBL/GenBank/DDBJ databases">
        <authorList>
            <consortium name="Pathogen Informatics"/>
        </authorList>
    </citation>
    <scope>NUCLEOTIDE SEQUENCE [LARGE SCALE GENOMIC DNA]</scope>
</reference>
<sequence>VTLILPRNAVRVTLYHITISSSTFFRDQLFRGEFDVWTYRRSRGTRRSGARQSFALDSLRCEQEQGVLQRLR</sequence>
<proteinExistence type="predicted"/>
<evidence type="ECO:0000313" key="2">
    <source>
        <dbReference type="Proteomes" id="UP000271162"/>
    </source>
</evidence>
<dbReference type="AlphaFoldDB" id="A0A0N4XQS9"/>
<dbReference type="WBParaSite" id="NBR_0000488101-mRNA-1">
    <property type="protein sequence ID" value="NBR_0000488101-mRNA-1"/>
    <property type="gene ID" value="NBR_0000488101"/>
</dbReference>
<gene>
    <name evidence="1" type="ORF">NBR_LOCUS4882</name>
</gene>